<proteinExistence type="predicted"/>
<evidence type="ECO:0000313" key="2">
    <source>
        <dbReference type="Proteomes" id="UP000184147"/>
    </source>
</evidence>
<keyword evidence="2" id="KW-1185">Reference proteome</keyword>
<dbReference type="RefSeq" id="WP_073364880.1">
    <property type="nucleotide sequence ID" value="NZ_FQVQ01000016.1"/>
</dbReference>
<dbReference type="Proteomes" id="UP000184147">
    <property type="component" value="Unassembled WGS sequence"/>
</dbReference>
<evidence type="ECO:0008006" key="3">
    <source>
        <dbReference type="Google" id="ProtNLM"/>
    </source>
</evidence>
<dbReference type="EMBL" id="FQVQ01000016">
    <property type="protein sequence ID" value="SHF70815.1"/>
    <property type="molecule type" value="Genomic_DNA"/>
</dbReference>
<dbReference type="STRING" id="1124188.SAMN05444377_11661"/>
<reference evidence="1 2" key="1">
    <citation type="submission" date="2016-11" db="EMBL/GenBank/DDBJ databases">
        <authorList>
            <person name="Jaros S."/>
            <person name="Januszkiewicz K."/>
            <person name="Wedrychowicz H."/>
        </authorList>
    </citation>
    <scope>NUCLEOTIDE SEQUENCE [LARGE SCALE GENOMIC DNA]</scope>
    <source>
        <strain evidence="1 2">DSM 25660</strain>
    </source>
</reference>
<name>A0A1M5DV51_9FLAO</name>
<accession>A0A1M5DV51</accession>
<evidence type="ECO:0000313" key="1">
    <source>
        <dbReference type="EMBL" id="SHF70815.1"/>
    </source>
</evidence>
<sequence>MKNLLLLLLAFSSFGQTKIQILDSVTRQPVSYANIWNEKQIIRNSDSLGNFEVVIADKKPLKITAIGYDEKVIRSHQSPILLKPVSYQLQEVVIRKPKNTNPIVVTKASRNGQAFFVQYDVKSVCVVKLVKGDTKQKFLKSVAFFTQTSARNRKIALIFYSVNAKGEPGELLNTETIVCNLKKGTKETRVDLVDYAIELPKEGVYVGLQHLLIEDNKMYSHDKNATPLSYFYEPGLYFSEDSDSKDSWCFYDEKWKLYPTRSLNLGVELTD</sequence>
<dbReference type="AlphaFoldDB" id="A0A1M5DV51"/>
<dbReference type="OrthoDB" id="1201225at2"/>
<gene>
    <name evidence="1" type="ORF">SAMN05444377_11661</name>
</gene>
<organism evidence="1 2">
    <name type="scientific">Flavobacterium fontis</name>
    <dbReference type="NCBI Taxonomy" id="1124188"/>
    <lineage>
        <taxon>Bacteria</taxon>
        <taxon>Pseudomonadati</taxon>
        <taxon>Bacteroidota</taxon>
        <taxon>Flavobacteriia</taxon>
        <taxon>Flavobacteriales</taxon>
        <taxon>Flavobacteriaceae</taxon>
        <taxon>Flavobacterium</taxon>
    </lineage>
</organism>
<protein>
    <recommendedName>
        <fullName evidence="3">CarboxypepD_reg-like domain-containing protein</fullName>
    </recommendedName>
</protein>